<reference evidence="1" key="1">
    <citation type="journal article" date="2023" name="Mol. Phylogenet. Evol.">
        <title>Genome-scale phylogeny and comparative genomics of the fungal order Sordariales.</title>
        <authorList>
            <person name="Hensen N."/>
            <person name="Bonometti L."/>
            <person name="Westerberg I."/>
            <person name="Brannstrom I.O."/>
            <person name="Guillou S."/>
            <person name="Cros-Aarteil S."/>
            <person name="Calhoun S."/>
            <person name="Haridas S."/>
            <person name="Kuo A."/>
            <person name="Mondo S."/>
            <person name="Pangilinan J."/>
            <person name="Riley R."/>
            <person name="LaButti K."/>
            <person name="Andreopoulos B."/>
            <person name="Lipzen A."/>
            <person name="Chen C."/>
            <person name="Yan M."/>
            <person name="Daum C."/>
            <person name="Ng V."/>
            <person name="Clum A."/>
            <person name="Steindorff A."/>
            <person name="Ohm R.A."/>
            <person name="Martin F."/>
            <person name="Silar P."/>
            <person name="Natvig D.O."/>
            <person name="Lalanne C."/>
            <person name="Gautier V."/>
            <person name="Ament-Velasquez S.L."/>
            <person name="Kruys A."/>
            <person name="Hutchinson M.I."/>
            <person name="Powell A.J."/>
            <person name="Barry K."/>
            <person name="Miller A.N."/>
            <person name="Grigoriev I.V."/>
            <person name="Debuchy R."/>
            <person name="Gladieux P."/>
            <person name="Hiltunen Thoren M."/>
            <person name="Johannesson H."/>
        </authorList>
    </citation>
    <scope>NUCLEOTIDE SEQUENCE</scope>
    <source>
        <strain evidence="1">CBS 123565</strain>
    </source>
</reference>
<accession>A0AAN6UK95</accession>
<dbReference type="Proteomes" id="UP001304895">
    <property type="component" value="Unassembled WGS sequence"/>
</dbReference>
<reference evidence="1" key="2">
    <citation type="submission" date="2023-05" db="EMBL/GenBank/DDBJ databases">
        <authorList>
            <consortium name="Lawrence Berkeley National Laboratory"/>
            <person name="Steindorff A."/>
            <person name="Hensen N."/>
            <person name="Bonometti L."/>
            <person name="Westerberg I."/>
            <person name="Brannstrom I.O."/>
            <person name="Guillou S."/>
            <person name="Cros-Aarteil S."/>
            <person name="Calhoun S."/>
            <person name="Haridas S."/>
            <person name="Kuo A."/>
            <person name="Mondo S."/>
            <person name="Pangilinan J."/>
            <person name="Riley R."/>
            <person name="Labutti K."/>
            <person name="Andreopoulos B."/>
            <person name="Lipzen A."/>
            <person name="Chen C."/>
            <person name="Yanf M."/>
            <person name="Daum C."/>
            <person name="Ng V."/>
            <person name="Clum A."/>
            <person name="Ohm R."/>
            <person name="Martin F."/>
            <person name="Silar P."/>
            <person name="Natvig D."/>
            <person name="Lalanne C."/>
            <person name="Gautier V."/>
            <person name="Ament-Velasquez S.L."/>
            <person name="Kruys A."/>
            <person name="Hutchinson M.I."/>
            <person name="Powell A.J."/>
            <person name="Barry K."/>
            <person name="Miller A.N."/>
            <person name="Grigoriev I.V."/>
            <person name="Debuchy R."/>
            <person name="Gladieux P."/>
            <person name="Thoren M.H."/>
            <person name="Johannesson H."/>
        </authorList>
    </citation>
    <scope>NUCLEOTIDE SEQUENCE</scope>
    <source>
        <strain evidence="1">CBS 123565</strain>
    </source>
</reference>
<name>A0AAN6UK95_9PEZI</name>
<organism evidence="1 2">
    <name type="scientific">Trichocladium antarcticum</name>
    <dbReference type="NCBI Taxonomy" id="1450529"/>
    <lineage>
        <taxon>Eukaryota</taxon>
        <taxon>Fungi</taxon>
        <taxon>Dikarya</taxon>
        <taxon>Ascomycota</taxon>
        <taxon>Pezizomycotina</taxon>
        <taxon>Sordariomycetes</taxon>
        <taxon>Sordariomycetidae</taxon>
        <taxon>Sordariales</taxon>
        <taxon>Chaetomiaceae</taxon>
        <taxon>Trichocladium</taxon>
    </lineage>
</organism>
<protein>
    <submittedName>
        <fullName evidence="1">Uncharacterized protein</fullName>
    </submittedName>
</protein>
<evidence type="ECO:0000313" key="2">
    <source>
        <dbReference type="Proteomes" id="UP001304895"/>
    </source>
</evidence>
<dbReference type="AlphaFoldDB" id="A0AAN6UK95"/>
<keyword evidence="2" id="KW-1185">Reference proteome</keyword>
<gene>
    <name evidence="1" type="ORF">BT67DRAFT_455829</name>
</gene>
<evidence type="ECO:0000313" key="1">
    <source>
        <dbReference type="EMBL" id="KAK4134458.1"/>
    </source>
</evidence>
<comment type="caution">
    <text evidence="1">The sequence shown here is derived from an EMBL/GenBank/DDBJ whole genome shotgun (WGS) entry which is preliminary data.</text>
</comment>
<dbReference type="EMBL" id="MU853408">
    <property type="protein sequence ID" value="KAK4134458.1"/>
    <property type="molecule type" value="Genomic_DNA"/>
</dbReference>
<sequence>MVLVAPEGLASHGWDFFVNRQTVKFRIDRVVLHEAQEVLASKGFRAKGYDTIKASMDKISSTQLFMTGTLPVALERKFMDVMKLDPELTQTIRVDTTPRNIRFEWRATSNPDTMTKELCGQLNTTQKQKALVYIDTIDNGTLLTATYGWPFYHAQVRSTRQRAEMFAAWVKDGGIMAPHQPAAGQVRRSDLVYF</sequence>
<proteinExistence type="predicted"/>